<dbReference type="InterPro" id="IPR013222">
    <property type="entry name" value="Glyco_hyd_98_carb-bd"/>
</dbReference>
<proteinExistence type="predicted"/>
<dbReference type="RefSeq" id="WP_178933473.1">
    <property type="nucleotide sequence ID" value="NZ_JACBAZ010000005.1"/>
</dbReference>
<keyword evidence="4" id="KW-1185">Reference proteome</keyword>
<dbReference type="Gene3D" id="2.60.120.1060">
    <property type="entry name" value="NPCBM/NEW2 domain"/>
    <property type="match status" value="2"/>
</dbReference>
<feature type="signal peptide" evidence="1">
    <location>
        <begin position="1"/>
        <end position="26"/>
    </location>
</feature>
<dbReference type="InterPro" id="IPR008928">
    <property type="entry name" value="6-hairpin_glycosidase_sf"/>
</dbReference>
<accession>A0A851GGL6</accession>
<organism evidence="3 4">
    <name type="scientific">Oceaniferula marina</name>
    <dbReference type="NCBI Taxonomy" id="2748318"/>
    <lineage>
        <taxon>Bacteria</taxon>
        <taxon>Pseudomonadati</taxon>
        <taxon>Verrucomicrobiota</taxon>
        <taxon>Verrucomicrobiia</taxon>
        <taxon>Verrucomicrobiales</taxon>
        <taxon>Verrucomicrobiaceae</taxon>
        <taxon>Oceaniferula</taxon>
    </lineage>
</organism>
<evidence type="ECO:0000256" key="1">
    <source>
        <dbReference type="SAM" id="SignalP"/>
    </source>
</evidence>
<dbReference type="SUPFAM" id="SSF48208">
    <property type="entry name" value="Six-hairpin glycosidases"/>
    <property type="match status" value="1"/>
</dbReference>
<keyword evidence="1" id="KW-0732">Signal</keyword>
<dbReference type="SMART" id="SM00776">
    <property type="entry name" value="NPCBM"/>
    <property type="match status" value="1"/>
</dbReference>
<dbReference type="InterPro" id="IPR008979">
    <property type="entry name" value="Galactose-bd-like_sf"/>
</dbReference>
<evidence type="ECO:0000313" key="4">
    <source>
        <dbReference type="Proteomes" id="UP000557872"/>
    </source>
</evidence>
<dbReference type="Pfam" id="PF08305">
    <property type="entry name" value="NPCBM"/>
    <property type="match status" value="2"/>
</dbReference>
<dbReference type="GO" id="GO:0005975">
    <property type="term" value="P:carbohydrate metabolic process"/>
    <property type="evidence" value="ECO:0007669"/>
    <property type="project" value="InterPro"/>
</dbReference>
<sequence length="1140" mass="126232">MMIPIHVARWATIASCAIATSTPLLALEEEKKTSSKLRLESGNQELVEWFDWAKARSIDLVQTHKSTPNRPVHVPCYWGSYAHDPAFFARDIYHQAAGGHLLGLDEENLTMFKLFAGSLVKDESKNYFPAWSFKFWGEKNSRFDELPAVFELVHRAYEQYRLSGDRRWIDDPVLFDFYSFAMTDFVDQHYCEDDDGVADIPVNKGIHTSYFEFEQEKLKSAADAFGSQYRATLAYASILEARGDSDGAKAFQQKANALLKVFQTDWYSQTTQRYVRGITRTHWQHSHTGASMVNEESRPTDFGRENSFFIPLKFIGQDLGVPMEDYIDFVHASTYQNGINIEARTYYPEFMYLHGRAAMGWHWLAHSLGTKDKYPEVAYTGVNNIISGMMGLEGDAIERRVCTLPMLVAEVPWVEVQHFPVGSKHAPGGQNELTVRHEGNKQTSVKNVSGAALTWRARFYGQHKELLVDGKKQKATSSMRNGKSLSYVDVTLAPGKQHVVATVDDGRWTSLTDLEWGSVSPEGKVKRDCNPGHYTMVMDGQVIDRGIGTTGSSTIEVPLLDDYALFAAEVGHDARLNRKGEVRHEVVCFKVMGSKEGGGDWNELYQSEKLGQGERAQVLVDVRGKKRLKLITEGDGNAYVNWVDARVCKASAPCLFFGEMTWEGTFEPGKTTSVTVPFANRGTESALQTQIQCVVRSPFVKVTANKGGGAFSLPAGKEASVRFDLLVSEEAPADTRLPISVQASFADQSGAHRIERKFSKTLPRAAFSMKFAGGAKVNPNDSKRLQMPPYQEVELLVDVTNDASVASAEGTVLAVSLAKRGDGKHELIDLVKGHDALGRIEAGASKQAKVVLKVLEGWRLEDSFDLFFTVSDGKSMIARMKKRCSLQQAKIRVSYLRTQTQGKKVPMVAAGKMSRVSYLVHNEGELASSPLKLALSVPESSQPYVKLKQTELTIDPVEPGASREFSFDFSVAGNTPAETELEIKRVITAAGKTIERLECFQVGVVCLSDLEIKSLRNGFNHIGRDKSLFSIPLSIGDQQWRKGIAVHAQSELVFALDEKYRAMSGYIGVGETAGDGGSVKFEVHADGKAIYTSKLIEGNEGPERVELSLQGVKELKLIVNDGGKNGSNSDHADWAGFILK</sequence>
<comment type="caution">
    <text evidence="3">The sequence shown here is derived from an EMBL/GenBank/DDBJ whole genome shotgun (WGS) entry which is preliminary data.</text>
</comment>
<dbReference type="SUPFAM" id="SSF49785">
    <property type="entry name" value="Galactose-binding domain-like"/>
    <property type="match status" value="2"/>
</dbReference>
<dbReference type="Proteomes" id="UP000557872">
    <property type="component" value="Unassembled WGS sequence"/>
</dbReference>
<dbReference type="AlphaFoldDB" id="A0A851GGL6"/>
<reference evidence="3 4" key="1">
    <citation type="submission" date="2020-07" db="EMBL/GenBank/DDBJ databases">
        <title>Roseicoccus Jingziensis gen. nov., sp. nov., isolated from coastal seawater.</title>
        <authorList>
            <person name="Feng X."/>
        </authorList>
    </citation>
    <scope>NUCLEOTIDE SEQUENCE [LARGE SCALE GENOMIC DNA]</scope>
    <source>
        <strain evidence="3 4">N1E253</strain>
    </source>
</reference>
<feature type="chain" id="PRO_5032416241" evidence="1">
    <location>
        <begin position="27"/>
        <end position="1140"/>
    </location>
</feature>
<dbReference type="EMBL" id="JACBAZ010000005">
    <property type="protein sequence ID" value="NWK56673.1"/>
    <property type="molecule type" value="Genomic_DNA"/>
</dbReference>
<evidence type="ECO:0000313" key="3">
    <source>
        <dbReference type="EMBL" id="NWK56673.1"/>
    </source>
</evidence>
<protein>
    <submittedName>
        <fullName evidence="3">NPCBM/NEW2 domain-containing protein</fullName>
    </submittedName>
</protein>
<feature type="domain" description="Glycosyl hydrolase family 98 putative carbohydrate-binding module" evidence="2">
    <location>
        <begin position="1001"/>
        <end position="1140"/>
    </location>
</feature>
<evidence type="ECO:0000259" key="2">
    <source>
        <dbReference type="SMART" id="SM00776"/>
    </source>
</evidence>
<dbReference type="InterPro" id="IPR038637">
    <property type="entry name" value="NPCBM_sf"/>
</dbReference>
<gene>
    <name evidence="3" type="ORF">HW115_13705</name>
</gene>
<name>A0A851GGL6_9BACT</name>